<proteinExistence type="predicted"/>
<gene>
    <name evidence="1" type="ORF">HJC23_009755</name>
</gene>
<accession>A0ABD3PRF4</accession>
<organism evidence="1 2">
    <name type="scientific">Cyclotella cryptica</name>
    <dbReference type="NCBI Taxonomy" id="29204"/>
    <lineage>
        <taxon>Eukaryota</taxon>
        <taxon>Sar</taxon>
        <taxon>Stramenopiles</taxon>
        <taxon>Ochrophyta</taxon>
        <taxon>Bacillariophyta</taxon>
        <taxon>Coscinodiscophyceae</taxon>
        <taxon>Thalassiosirophycidae</taxon>
        <taxon>Stephanodiscales</taxon>
        <taxon>Stephanodiscaceae</taxon>
        <taxon>Cyclotella</taxon>
    </lineage>
</organism>
<sequence>MRILNQTCTTWTSLVLYESATRDSYFFQGEEPIKYCIVIRLLQLRREIALRSKSWTDRDSINANS</sequence>
<dbReference type="Proteomes" id="UP001516023">
    <property type="component" value="Unassembled WGS sequence"/>
</dbReference>
<dbReference type="EMBL" id="JABMIG020000124">
    <property type="protein sequence ID" value="KAL3790655.1"/>
    <property type="molecule type" value="Genomic_DNA"/>
</dbReference>
<keyword evidence="2" id="KW-1185">Reference proteome</keyword>
<dbReference type="AlphaFoldDB" id="A0ABD3PRF4"/>
<evidence type="ECO:0000313" key="1">
    <source>
        <dbReference type="EMBL" id="KAL3790655.1"/>
    </source>
</evidence>
<comment type="caution">
    <text evidence="1">The sequence shown here is derived from an EMBL/GenBank/DDBJ whole genome shotgun (WGS) entry which is preliminary data.</text>
</comment>
<reference evidence="1 2" key="1">
    <citation type="journal article" date="2020" name="G3 (Bethesda)">
        <title>Improved Reference Genome for Cyclotella cryptica CCMP332, a Model for Cell Wall Morphogenesis, Salinity Adaptation, and Lipid Production in Diatoms (Bacillariophyta).</title>
        <authorList>
            <person name="Roberts W.R."/>
            <person name="Downey K.M."/>
            <person name="Ruck E.C."/>
            <person name="Traller J.C."/>
            <person name="Alverson A.J."/>
        </authorList>
    </citation>
    <scope>NUCLEOTIDE SEQUENCE [LARGE SCALE GENOMIC DNA]</scope>
    <source>
        <strain evidence="1 2">CCMP332</strain>
    </source>
</reference>
<protein>
    <submittedName>
        <fullName evidence="1">Uncharacterized protein</fullName>
    </submittedName>
</protein>
<name>A0ABD3PRF4_9STRA</name>
<evidence type="ECO:0000313" key="2">
    <source>
        <dbReference type="Proteomes" id="UP001516023"/>
    </source>
</evidence>